<dbReference type="HAMAP" id="MF_01363">
    <property type="entry name" value="Ribosomal_bL21"/>
    <property type="match status" value="1"/>
</dbReference>
<accession>A0A2H0TE40</accession>
<dbReference type="GO" id="GO:0003735">
    <property type="term" value="F:structural constituent of ribosome"/>
    <property type="evidence" value="ECO:0007669"/>
    <property type="project" value="InterPro"/>
</dbReference>
<dbReference type="Pfam" id="PF00829">
    <property type="entry name" value="Ribosomal_L21p"/>
    <property type="match status" value="1"/>
</dbReference>
<evidence type="ECO:0000256" key="3">
    <source>
        <dbReference type="ARBA" id="ARBA00022884"/>
    </source>
</evidence>
<keyword evidence="4 6" id="KW-0689">Ribosomal protein</keyword>
<sequence>MPFAVFATGGKQYIAEKGKKIKVEKLNAPGKKGGVEFDKVLLVEDGKHVTIGTPFVSGAKITAEIASEGRHKKIDVIRYKSKTRYHKKKGHKQQYTEVLIKDIKAK</sequence>
<dbReference type="GO" id="GO:0005737">
    <property type="term" value="C:cytoplasm"/>
    <property type="evidence" value="ECO:0007669"/>
    <property type="project" value="UniProtKB-ARBA"/>
</dbReference>
<dbReference type="EMBL" id="PFCO01000001">
    <property type="protein sequence ID" value="PIR69813.1"/>
    <property type="molecule type" value="Genomic_DNA"/>
</dbReference>
<evidence type="ECO:0000313" key="9">
    <source>
        <dbReference type="Proteomes" id="UP000231503"/>
    </source>
</evidence>
<comment type="caution">
    <text evidence="8">The sequence shown here is derived from an EMBL/GenBank/DDBJ whole genome shotgun (WGS) entry which is preliminary data.</text>
</comment>
<gene>
    <name evidence="6 8" type="primary">rplU</name>
    <name evidence="8" type="ORF">COU47_00025</name>
</gene>
<reference evidence="9" key="1">
    <citation type="submission" date="2017-09" db="EMBL/GenBank/DDBJ databases">
        <title>Depth-based differentiation of microbial function through sediment-hosted aquifers and enrichment of novel symbionts in the deep terrestrial subsurface.</title>
        <authorList>
            <person name="Probst A.J."/>
            <person name="Ladd B."/>
            <person name="Jarett J.K."/>
            <person name="Geller-Mcgrath D.E."/>
            <person name="Sieber C.M.K."/>
            <person name="Emerson J.B."/>
            <person name="Anantharaman K."/>
            <person name="Thomas B.C."/>
            <person name="Malmstrom R."/>
            <person name="Stieglmeier M."/>
            <person name="Klingl A."/>
            <person name="Woyke T."/>
            <person name="Ryan C.M."/>
            <person name="Banfield J.F."/>
        </authorList>
    </citation>
    <scope>NUCLEOTIDE SEQUENCE [LARGE SCALE GENOMIC DNA]</scope>
</reference>
<dbReference type="PROSITE" id="PS01169">
    <property type="entry name" value="RIBOSOMAL_L21"/>
    <property type="match status" value="1"/>
</dbReference>
<evidence type="ECO:0000256" key="1">
    <source>
        <dbReference type="ARBA" id="ARBA00008563"/>
    </source>
</evidence>
<dbReference type="InterPro" id="IPR018258">
    <property type="entry name" value="Ribosomal_bL21_CS"/>
</dbReference>
<evidence type="ECO:0000256" key="5">
    <source>
        <dbReference type="ARBA" id="ARBA00023274"/>
    </source>
</evidence>
<comment type="subunit">
    <text evidence="6">Part of the 50S ribosomal subunit. Contacts protein L20.</text>
</comment>
<dbReference type="PANTHER" id="PTHR21349:SF0">
    <property type="entry name" value="LARGE RIBOSOMAL SUBUNIT PROTEIN BL21M"/>
    <property type="match status" value="1"/>
</dbReference>
<keyword evidence="2 6" id="KW-0699">rRNA-binding</keyword>
<keyword evidence="5 6" id="KW-0687">Ribonucleoprotein</keyword>
<dbReference type="InterPro" id="IPR036164">
    <property type="entry name" value="bL21-like_sf"/>
</dbReference>
<evidence type="ECO:0000256" key="6">
    <source>
        <dbReference type="HAMAP-Rule" id="MF_01363"/>
    </source>
</evidence>
<keyword evidence="3 6" id="KW-0694">RNA-binding</keyword>
<dbReference type="InterPro" id="IPR001787">
    <property type="entry name" value="Ribosomal_bL21"/>
</dbReference>
<dbReference type="PANTHER" id="PTHR21349">
    <property type="entry name" value="50S RIBOSOMAL PROTEIN L21"/>
    <property type="match status" value="1"/>
</dbReference>
<dbReference type="GO" id="GO:1990904">
    <property type="term" value="C:ribonucleoprotein complex"/>
    <property type="evidence" value="ECO:0007669"/>
    <property type="project" value="UniProtKB-KW"/>
</dbReference>
<comment type="similarity">
    <text evidence="1 6 7">Belongs to the bacterial ribosomal protein bL21 family.</text>
</comment>
<name>A0A2H0TE40_9BACT</name>
<evidence type="ECO:0000256" key="4">
    <source>
        <dbReference type="ARBA" id="ARBA00022980"/>
    </source>
</evidence>
<dbReference type="GO" id="GO:0005840">
    <property type="term" value="C:ribosome"/>
    <property type="evidence" value="ECO:0007669"/>
    <property type="project" value="UniProtKB-KW"/>
</dbReference>
<dbReference type="SUPFAM" id="SSF141091">
    <property type="entry name" value="L21p-like"/>
    <property type="match status" value="1"/>
</dbReference>
<dbReference type="NCBIfam" id="TIGR00061">
    <property type="entry name" value="L21"/>
    <property type="match status" value="1"/>
</dbReference>
<evidence type="ECO:0000256" key="2">
    <source>
        <dbReference type="ARBA" id="ARBA00022730"/>
    </source>
</evidence>
<dbReference type="InterPro" id="IPR028909">
    <property type="entry name" value="bL21-like"/>
</dbReference>
<protein>
    <recommendedName>
        <fullName evidence="6">Large ribosomal subunit protein bL21</fullName>
    </recommendedName>
</protein>
<evidence type="ECO:0000313" key="8">
    <source>
        <dbReference type="EMBL" id="PIR69813.1"/>
    </source>
</evidence>
<organism evidence="8 9">
    <name type="scientific">Candidatus Niyogibacteria bacterium CG10_big_fil_rev_8_21_14_0_10_46_36</name>
    <dbReference type="NCBI Taxonomy" id="1974726"/>
    <lineage>
        <taxon>Bacteria</taxon>
        <taxon>Candidatus Niyogiibacteriota</taxon>
    </lineage>
</organism>
<dbReference type="AlphaFoldDB" id="A0A2H0TE40"/>
<evidence type="ECO:0000256" key="7">
    <source>
        <dbReference type="RuleBase" id="RU000562"/>
    </source>
</evidence>
<proteinExistence type="inferred from homology"/>
<dbReference type="Proteomes" id="UP000231503">
    <property type="component" value="Unassembled WGS sequence"/>
</dbReference>
<dbReference type="GO" id="GO:0006412">
    <property type="term" value="P:translation"/>
    <property type="evidence" value="ECO:0007669"/>
    <property type="project" value="UniProtKB-UniRule"/>
</dbReference>
<comment type="function">
    <text evidence="6 7">This protein binds to 23S rRNA in the presence of protein L20.</text>
</comment>
<dbReference type="GO" id="GO:0019843">
    <property type="term" value="F:rRNA binding"/>
    <property type="evidence" value="ECO:0007669"/>
    <property type="project" value="UniProtKB-UniRule"/>
</dbReference>